<accession>A0ABV2TSL2</accession>
<dbReference type="Gene3D" id="3.40.50.2020">
    <property type="match status" value="1"/>
</dbReference>
<dbReference type="GO" id="GO:0016757">
    <property type="term" value="F:glycosyltransferase activity"/>
    <property type="evidence" value="ECO:0007669"/>
    <property type="project" value="UniProtKB-KW"/>
</dbReference>
<dbReference type="Proteomes" id="UP001549773">
    <property type="component" value="Unassembled WGS sequence"/>
</dbReference>
<dbReference type="InterPro" id="IPR029057">
    <property type="entry name" value="PRTase-like"/>
</dbReference>
<dbReference type="RefSeq" id="WP_354617116.1">
    <property type="nucleotide sequence ID" value="NZ_JBEWYP010000001.1"/>
</dbReference>
<evidence type="ECO:0000313" key="2">
    <source>
        <dbReference type="EMBL" id="MET7028255.1"/>
    </source>
</evidence>
<dbReference type="SUPFAM" id="SSF53271">
    <property type="entry name" value="PRTase-like"/>
    <property type="match status" value="1"/>
</dbReference>
<protein>
    <submittedName>
        <fullName evidence="2">Phosphoribosyltransferase family protein</fullName>
    </submittedName>
</protein>
<dbReference type="Gene3D" id="3.30.1310.20">
    <property type="entry name" value="PRTase-like"/>
    <property type="match status" value="1"/>
</dbReference>
<dbReference type="EMBL" id="JBEWYP010000001">
    <property type="protein sequence ID" value="MET7028255.1"/>
    <property type="molecule type" value="Genomic_DNA"/>
</dbReference>
<dbReference type="Pfam" id="PF00156">
    <property type="entry name" value="Pribosyltran"/>
    <property type="match status" value="1"/>
</dbReference>
<keyword evidence="3" id="KW-1185">Reference proteome</keyword>
<name>A0ABV2TSL2_9FLAO</name>
<proteinExistence type="predicted"/>
<comment type="caution">
    <text evidence="2">The sequence shown here is derived from an EMBL/GenBank/DDBJ whole genome shotgun (WGS) entry which is preliminary data.</text>
</comment>
<keyword evidence="2" id="KW-0328">Glycosyltransferase</keyword>
<dbReference type="InterPro" id="IPR000836">
    <property type="entry name" value="PRTase_dom"/>
</dbReference>
<organism evidence="2 3">
    <name type="scientific">Sediminicola luteus</name>
    <dbReference type="NCBI Taxonomy" id="319238"/>
    <lineage>
        <taxon>Bacteria</taxon>
        <taxon>Pseudomonadati</taxon>
        <taxon>Bacteroidota</taxon>
        <taxon>Flavobacteriia</taxon>
        <taxon>Flavobacteriales</taxon>
        <taxon>Flavobacteriaceae</taxon>
        <taxon>Sediminicola</taxon>
    </lineage>
</organism>
<reference evidence="2 3" key="1">
    <citation type="submission" date="2024-07" db="EMBL/GenBank/DDBJ databases">
        <title>The genome sequence of type strain Sediminicola luteus GDMCC 1.2596T.</title>
        <authorList>
            <person name="Liu Y."/>
        </authorList>
    </citation>
    <scope>NUCLEOTIDE SEQUENCE [LARGE SCALE GENOMIC DNA]</scope>
    <source>
        <strain evidence="2 3">GDMCC 1.2596</strain>
    </source>
</reference>
<feature type="domain" description="Phosphoribosyltransferase" evidence="1">
    <location>
        <begin position="12"/>
        <end position="167"/>
    </location>
</feature>
<dbReference type="CDD" id="cd06223">
    <property type="entry name" value="PRTases_typeI"/>
    <property type="match status" value="1"/>
</dbReference>
<evidence type="ECO:0000259" key="1">
    <source>
        <dbReference type="Pfam" id="PF00156"/>
    </source>
</evidence>
<gene>
    <name evidence="2" type="ORF">ABXZ32_02560</name>
</gene>
<keyword evidence="2" id="KW-0808">Transferase</keyword>
<sequence length="222" mass="24748">MFKDRIDAGLQLAAKLKDYKDKDVVVLAIPRGGLPLGSIVAKSLNAPLDVALSKKIGHPYNKEYAIGAVSMEHIILSDAAEIEKGYIDKQTAKIRAKLKHRYQQYYKERKPESLQNKVVIIVDDGIATGNTILVTAELVHAQKPKKTIVAIPVAPRSAIPRLEASPYIDQVICLLAPHNFHAVGQFYKNFQQVSDAEAISIFGRIHTSNRRKRTKRERFSAP</sequence>
<evidence type="ECO:0000313" key="3">
    <source>
        <dbReference type="Proteomes" id="UP001549773"/>
    </source>
</evidence>